<feature type="signal peptide" evidence="1">
    <location>
        <begin position="1"/>
        <end position="17"/>
    </location>
</feature>
<dbReference type="STRING" id="61652.AXX16_0013"/>
<proteinExistence type="predicted"/>
<organism evidence="2 3">
    <name type="scientific">Serratia rubidaea</name>
    <name type="common">Serratia marinorubra</name>
    <dbReference type="NCBI Taxonomy" id="61652"/>
    <lineage>
        <taxon>Bacteria</taxon>
        <taxon>Pseudomonadati</taxon>
        <taxon>Pseudomonadota</taxon>
        <taxon>Gammaproteobacteria</taxon>
        <taxon>Enterobacterales</taxon>
        <taxon>Yersiniaceae</taxon>
        <taxon>Serratia</taxon>
    </lineage>
</organism>
<reference evidence="2 3" key="1">
    <citation type="submission" date="2018-12" db="EMBL/GenBank/DDBJ databases">
        <authorList>
            <consortium name="Pathogen Informatics"/>
        </authorList>
    </citation>
    <scope>NUCLEOTIDE SEQUENCE [LARGE SCALE GENOMIC DNA]</scope>
    <source>
        <strain evidence="2 3">NCTC9419</strain>
    </source>
</reference>
<dbReference type="Proteomes" id="UP000271603">
    <property type="component" value="Chromosome"/>
</dbReference>
<evidence type="ECO:0000313" key="2">
    <source>
        <dbReference type="EMBL" id="VEA71605.1"/>
    </source>
</evidence>
<dbReference type="AlphaFoldDB" id="A0A3S4JVL1"/>
<keyword evidence="1" id="KW-0732">Signal</keyword>
<name>A0A3S4JVL1_SERRU</name>
<evidence type="ECO:0000313" key="3">
    <source>
        <dbReference type="Proteomes" id="UP000271603"/>
    </source>
</evidence>
<feature type="chain" id="PRO_5018765399" evidence="1">
    <location>
        <begin position="18"/>
        <end position="296"/>
    </location>
</feature>
<dbReference type="EMBL" id="LR134155">
    <property type="protein sequence ID" value="VEA71605.1"/>
    <property type="molecule type" value="Genomic_DNA"/>
</dbReference>
<protein>
    <submittedName>
        <fullName evidence="2">Uncharacterized protein</fullName>
    </submittedName>
</protein>
<sequence>MRTRYVLLVLLPALAQADGALVLQPQPDGTLMTFTEGSAGAGAKDVLSFTQTAGKALAVQIMPAGAGRCADGVLSLDPLRLTFSFAKDGRRLSCGEPVQLAAADQPQRVAVRVENNATARGVDWWGNLGDGMRQPLGSVSFSLEGGDADTYPLYLDLSVLRTQAATVTAAFSKPEMRLGMVGELNNVNASTQLRISKTRQADEAALPYALTFESAQQQDNQYRLRASSGEAYIPYQISVGGKEVAPDSAYHGQIPAGEATSDVLDVQFSLQGRATRGLAAGVRLLDTVTAVITPGS</sequence>
<accession>A0A3S4JVL1</accession>
<gene>
    <name evidence="2" type="ORF">NCTC9419_03169</name>
</gene>
<evidence type="ECO:0000256" key="1">
    <source>
        <dbReference type="SAM" id="SignalP"/>
    </source>
</evidence>